<dbReference type="Gene3D" id="3.40.50.300">
    <property type="entry name" value="P-loop containing nucleotide triphosphate hydrolases"/>
    <property type="match status" value="3"/>
</dbReference>
<dbReference type="GO" id="GO:0003677">
    <property type="term" value="F:DNA binding"/>
    <property type="evidence" value="ECO:0007669"/>
    <property type="project" value="UniProtKB-KW"/>
</dbReference>
<keyword evidence="1" id="KW-0540">Nuclease</keyword>
<keyword evidence="2" id="KW-0547">Nucleotide-binding</keyword>
<evidence type="ECO:0000313" key="13">
    <source>
        <dbReference type="EMBL" id="WOS96083.1"/>
    </source>
</evidence>
<dbReference type="KEGG" id="nmy:CJ229_008355"/>
<dbReference type="GO" id="GO:0004527">
    <property type="term" value="F:exonuclease activity"/>
    <property type="evidence" value="ECO:0007669"/>
    <property type="project" value="UniProtKB-KW"/>
</dbReference>
<keyword evidence="6" id="KW-0269">Exonuclease</keyword>
<dbReference type="InterPro" id="IPR027417">
    <property type="entry name" value="P-loop_NTPase"/>
</dbReference>
<keyword evidence="7" id="KW-0067">ATP-binding</keyword>
<keyword evidence="5" id="KW-0347">Helicase</keyword>
<evidence type="ECO:0000259" key="12">
    <source>
        <dbReference type="Pfam" id="PF21445"/>
    </source>
</evidence>
<dbReference type="RefSeq" id="WP_102167789.1">
    <property type="nucleotide sequence ID" value="NZ_CP136964.1"/>
</dbReference>
<evidence type="ECO:0000256" key="4">
    <source>
        <dbReference type="ARBA" id="ARBA00022801"/>
    </source>
</evidence>
<evidence type="ECO:0000256" key="2">
    <source>
        <dbReference type="ARBA" id="ARBA00022741"/>
    </source>
</evidence>
<evidence type="ECO:0000256" key="3">
    <source>
        <dbReference type="ARBA" id="ARBA00022763"/>
    </source>
</evidence>
<dbReference type="InterPro" id="IPR049035">
    <property type="entry name" value="ADDB_N"/>
</dbReference>
<dbReference type="PANTHER" id="PTHR30591">
    <property type="entry name" value="RECBCD ENZYME SUBUNIT RECC"/>
    <property type="match status" value="1"/>
</dbReference>
<evidence type="ECO:0000256" key="5">
    <source>
        <dbReference type="ARBA" id="ARBA00022806"/>
    </source>
</evidence>
<keyword evidence="8" id="KW-0238">DNA-binding</keyword>
<dbReference type="Pfam" id="PF21445">
    <property type="entry name" value="ADDB_N"/>
    <property type="match status" value="1"/>
</dbReference>
<dbReference type="GO" id="GO:0005524">
    <property type="term" value="F:ATP binding"/>
    <property type="evidence" value="ECO:0007669"/>
    <property type="project" value="UniProtKB-KW"/>
</dbReference>
<dbReference type="AlphaFoldDB" id="A0AAF1BRI6"/>
<evidence type="ECO:0000256" key="7">
    <source>
        <dbReference type="ARBA" id="ARBA00022840"/>
    </source>
</evidence>
<evidence type="ECO:0000259" key="11">
    <source>
        <dbReference type="Pfam" id="PF13361"/>
    </source>
</evidence>
<dbReference type="SUPFAM" id="SSF52540">
    <property type="entry name" value="P-loop containing nucleoside triphosphate hydrolases"/>
    <property type="match status" value="1"/>
</dbReference>
<name>A0AAF1BRI6_9STAP</name>
<sequence>MIKVWTGISGAGKSKEMFRQINEKTDNDPLGHRIYIITPTQNTLTYEEILTTDEDKTYKGSLRTTVLSFSRFIWHVFNEIGHREKNHISEVGHIMLIHKILEQFEPDTLKYYKDSRQYIKFSQKLLKTIQEFINYDISAEDIESLTFKDNRTKEKYEDLVKVYRTWIDTIEDYSIENINLMPHFLEVLQTIDVNEVESLNHATIYIDGFHNFTELELQLIKTLTRFTDDITLLLMHSGDNLELFRKTENVIASLKREELFGSDGVKVIEFSHENYRANSEGLYEVERFLRKGTPINSNDGIKLIKAPNMRVEVEEVMRQIETLVRTKNVRYKDIGILYRDSNYIEVLRYYFEKFNIAYSVDQKYKMVQHPFIQFMMSVFNAYRQNFKRESIINIMKSGYLNYKNDDDALYFFENVILESGIDYKSGLFNDDLFRRFLETRDDGKELKLTEDDELKIKAMLDYKNRVLGALENLYAKLNDGAKAIDYIRTIYSFLEENGVLERLEQHIDDIDNKNRQNETEDAYNHFIGLLDDANIVYGEETVEFNIFVDNLMEGLLEAEFNLLPATLDEVTVGLLDLAKVENKKYIFMIGMNNNVMPMDMSHNDIITDEEKEAFELNDIQISPRDEVLRQDERFVFYHGVTRPTDGLFISYAVGNLKNEPTKISPFVEELKNASNMPVINPSLYGTRDVEYNISSINSMRDLLLEHLRNILNTPKEYKDTVTKGVKDKVFLETLQALKNDVNHKDIFNQLVRNLSYKNESEKIDISVATELYGDALSGSVSRFHSFYNCQFQHFMEYGLKLNQREEFKLEAVDLGNLYHSVIEDVLKNHFNYELREKTPSDINKAVTESVNTAVKNISHGIFEHTGYYRILKLKSIETITDVVINLQRYLEASNFNIQYLEEKFGHENDLFGAYQLETEKKNIVNLRGIIDRIDTNVREDGTYISLIDYKSSKTKDLDLKDVYLGTELQQFIYMNIIESNADKFGENVLPLTMMFYPVVTTKTSANNQTQNKLLTAKTPEKYEEMLKELKEDQLKPKGLIVVNENDVDYLEASTLDSLSPLLKAEADPRGYYKGFKSKGKVSGQSESRFLSIDMYERFKDYAVEKVKHAVDDIYDGNVKINPILEKGVLEPCRYCKFKSACNIDYMMNQRDFVDKDSQEVTEAVEKIKRGGEAVE</sequence>
<evidence type="ECO:0000256" key="6">
    <source>
        <dbReference type="ARBA" id="ARBA00022839"/>
    </source>
</evidence>
<dbReference type="GO" id="GO:0006310">
    <property type="term" value="P:DNA recombination"/>
    <property type="evidence" value="ECO:0007669"/>
    <property type="project" value="TreeGrafter"/>
</dbReference>
<evidence type="ECO:0000313" key="14">
    <source>
        <dbReference type="Proteomes" id="UP000243626"/>
    </source>
</evidence>
<dbReference type="Proteomes" id="UP000243626">
    <property type="component" value="Chromosome"/>
</dbReference>
<dbReference type="GO" id="GO:0004386">
    <property type="term" value="F:helicase activity"/>
    <property type="evidence" value="ECO:0007669"/>
    <property type="project" value="UniProtKB-KW"/>
</dbReference>
<organism evidence="13 14">
    <name type="scientific">Nosocomiicoccus massiliensis</name>
    <dbReference type="NCBI Taxonomy" id="1232430"/>
    <lineage>
        <taxon>Bacteria</taxon>
        <taxon>Bacillati</taxon>
        <taxon>Bacillota</taxon>
        <taxon>Bacilli</taxon>
        <taxon>Bacillales</taxon>
        <taxon>Staphylococcaceae</taxon>
        <taxon>Nosocomiicoccus</taxon>
    </lineage>
</organism>
<evidence type="ECO:0000256" key="9">
    <source>
        <dbReference type="ARBA" id="ARBA00023204"/>
    </source>
</evidence>
<reference evidence="14" key="1">
    <citation type="submission" date="2017-09" db="EMBL/GenBank/DDBJ databases">
        <title>Bacterial strain isolated from the female urinary microbiota.</title>
        <authorList>
            <person name="Thomas-White K."/>
            <person name="Kumar N."/>
            <person name="Forster S."/>
            <person name="Putonti C."/>
            <person name="Lawley T."/>
            <person name="Wolfe A.J."/>
        </authorList>
    </citation>
    <scope>NUCLEOTIDE SEQUENCE [LARGE SCALE GENOMIC DNA]</scope>
    <source>
        <strain evidence="14">UMB0959</strain>
    </source>
</reference>
<gene>
    <name evidence="13" type="ORF">CJ229_008355</name>
</gene>
<evidence type="ECO:0000256" key="8">
    <source>
        <dbReference type="ARBA" id="ARBA00023125"/>
    </source>
</evidence>
<dbReference type="Pfam" id="PF12705">
    <property type="entry name" value="PDDEXK_1"/>
    <property type="match status" value="1"/>
</dbReference>
<keyword evidence="4" id="KW-0378">Hydrolase</keyword>
<dbReference type="PANTHER" id="PTHR30591:SF1">
    <property type="entry name" value="RECBCD ENZYME SUBUNIT RECC"/>
    <property type="match status" value="1"/>
</dbReference>
<keyword evidence="9" id="KW-0234">DNA repair</keyword>
<keyword evidence="3" id="KW-0227">DNA damage</keyword>
<accession>A0AAF1BRI6</accession>
<feature type="domain" description="PD-(D/E)XK endonuclease-like" evidence="10">
    <location>
        <begin position="779"/>
        <end position="1142"/>
    </location>
</feature>
<dbReference type="InterPro" id="IPR014017">
    <property type="entry name" value="DNA_helicase_UvrD-like_C"/>
</dbReference>
<keyword evidence="14" id="KW-1185">Reference proteome</keyword>
<proteinExistence type="predicted"/>
<protein>
    <submittedName>
        <fullName evidence="13">PD-(D/E)XK nuclease family protein</fullName>
    </submittedName>
</protein>
<dbReference type="Pfam" id="PF13361">
    <property type="entry name" value="UvrD_C"/>
    <property type="match status" value="1"/>
</dbReference>
<evidence type="ECO:0000256" key="1">
    <source>
        <dbReference type="ARBA" id="ARBA00022722"/>
    </source>
</evidence>
<feature type="domain" description="ATP-dependent helicase/deoxyribonuclease subunit B N-terminal" evidence="12">
    <location>
        <begin position="6"/>
        <end position="266"/>
    </location>
</feature>
<dbReference type="InterPro" id="IPR038726">
    <property type="entry name" value="PDDEXK_AddAB-type"/>
</dbReference>
<dbReference type="EMBL" id="CP136964">
    <property type="protein sequence ID" value="WOS96083.1"/>
    <property type="molecule type" value="Genomic_DNA"/>
</dbReference>
<evidence type="ECO:0000259" key="10">
    <source>
        <dbReference type="Pfam" id="PF12705"/>
    </source>
</evidence>
<dbReference type="GO" id="GO:0006281">
    <property type="term" value="P:DNA repair"/>
    <property type="evidence" value="ECO:0007669"/>
    <property type="project" value="UniProtKB-KW"/>
</dbReference>
<feature type="domain" description="UvrD-like helicase C-terminal" evidence="11">
    <location>
        <begin position="272"/>
        <end position="652"/>
    </location>
</feature>